<feature type="domain" description="HMG box" evidence="3">
    <location>
        <begin position="224"/>
        <end position="291"/>
    </location>
</feature>
<reference evidence="5" key="1">
    <citation type="journal article" date="2014" name="Nat. Commun.">
        <title>The emerging biofuel crop Camelina sativa retains a highly undifferentiated hexaploid genome structure.</title>
        <authorList>
            <person name="Kagale S."/>
            <person name="Koh C."/>
            <person name="Nixon J."/>
            <person name="Bollina V."/>
            <person name="Clarke W.E."/>
            <person name="Tuteja R."/>
            <person name="Spillane C."/>
            <person name="Robinson S.J."/>
            <person name="Links M.G."/>
            <person name="Clarke C."/>
            <person name="Higgins E.E."/>
            <person name="Huebert T."/>
            <person name="Sharpe A.G."/>
            <person name="Parkin I.A."/>
        </authorList>
    </citation>
    <scope>NUCLEOTIDE SEQUENCE [LARGE SCALE GENOMIC DNA]</scope>
    <source>
        <strain evidence="5">cv. DH55</strain>
    </source>
</reference>
<dbReference type="InterPro" id="IPR036431">
    <property type="entry name" value="ARID_dom_sf"/>
</dbReference>
<reference evidence="6" key="2">
    <citation type="submission" date="2025-08" db="UniProtKB">
        <authorList>
            <consortium name="RefSeq"/>
        </authorList>
    </citation>
    <scope>IDENTIFICATION</scope>
    <source>
        <tissue evidence="6">Leaf</tissue>
    </source>
</reference>
<organism evidence="5 6">
    <name type="scientific">Camelina sativa</name>
    <name type="common">False flax</name>
    <name type="synonym">Myagrum sativum</name>
    <dbReference type="NCBI Taxonomy" id="90675"/>
    <lineage>
        <taxon>Eukaryota</taxon>
        <taxon>Viridiplantae</taxon>
        <taxon>Streptophyta</taxon>
        <taxon>Embryophyta</taxon>
        <taxon>Tracheophyta</taxon>
        <taxon>Spermatophyta</taxon>
        <taxon>Magnoliopsida</taxon>
        <taxon>eudicotyledons</taxon>
        <taxon>Gunneridae</taxon>
        <taxon>Pentapetalae</taxon>
        <taxon>rosids</taxon>
        <taxon>malvids</taxon>
        <taxon>Brassicales</taxon>
        <taxon>Brassicaceae</taxon>
        <taxon>Camelineae</taxon>
        <taxon>Camelina</taxon>
    </lineage>
</organism>
<dbReference type="Pfam" id="PF00505">
    <property type="entry name" value="HMG_box"/>
    <property type="match status" value="1"/>
</dbReference>
<feature type="compositionally biased region" description="Basic residues" evidence="2">
    <location>
        <begin position="212"/>
        <end position="226"/>
    </location>
</feature>
<protein>
    <submittedName>
        <fullName evidence="6">High mobility group B protein 11</fullName>
    </submittedName>
</protein>
<gene>
    <name evidence="6" type="primary">LOC104778437</name>
</gene>
<feature type="region of interest" description="Disordered" evidence="2">
    <location>
        <begin position="202"/>
        <end position="228"/>
    </location>
</feature>
<evidence type="ECO:0000313" key="5">
    <source>
        <dbReference type="Proteomes" id="UP000694864"/>
    </source>
</evidence>
<dbReference type="Pfam" id="PF01388">
    <property type="entry name" value="ARID"/>
    <property type="match status" value="1"/>
</dbReference>
<keyword evidence="1" id="KW-0539">Nucleus</keyword>
<dbReference type="SUPFAM" id="SSF46774">
    <property type="entry name" value="ARID-like"/>
    <property type="match status" value="1"/>
</dbReference>
<dbReference type="PANTHER" id="PTHR46691">
    <property type="entry name" value="HIGH MOBILITY GROUP B PROTEIN 9"/>
    <property type="match status" value="1"/>
</dbReference>
<dbReference type="InterPro" id="IPR036910">
    <property type="entry name" value="HMG_box_dom_sf"/>
</dbReference>
<evidence type="ECO:0000313" key="6">
    <source>
        <dbReference type="RefSeq" id="XP_010501184.2"/>
    </source>
</evidence>
<feature type="DNA-binding region" description="HMG box" evidence="1">
    <location>
        <begin position="224"/>
        <end position="291"/>
    </location>
</feature>
<evidence type="ECO:0000256" key="1">
    <source>
        <dbReference type="PROSITE-ProRule" id="PRU00267"/>
    </source>
</evidence>
<dbReference type="InterPro" id="IPR009071">
    <property type="entry name" value="HMG_box_dom"/>
</dbReference>
<dbReference type="SMART" id="SM00398">
    <property type="entry name" value="HMG"/>
    <property type="match status" value="1"/>
</dbReference>
<dbReference type="SMART" id="SM01014">
    <property type="entry name" value="ARID"/>
    <property type="match status" value="1"/>
</dbReference>
<feature type="domain" description="ARID" evidence="4">
    <location>
        <begin position="57"/>
        <end position="148"/>
    </location>
</feature>
<dbReference type="Gene3D" id="1.10.30.10">
    <property type="entry name" value="High mobility group box domain"/>
    <property type="match status" value="1"/>
</dbReference>
<evidence type="ECO:0000259" key="4">
    <source>
        <dbReference type="PROSITE" id="PS51011"/>
    </source>
</evidence>
<keyword evidence="5" id="KW-1185">Reference proteome</keyword>
<dbReference type="PROSITE" id="PS51011">
    <property type="entry name" value="ARID"/>
    <property type="match status" value="1"/>
</dbReference>
<dbReference type="SMART" id="SM00501">
    <property type="entry name" value="BRIGHT"/>
    <property type="match status" value="1"/>
</dbReference>
<accession>A0ABM0YI28</accession>
<sequence length="367" mass="40912">MLILALKVEHYFYLSNKNTRKELMSTGKSQIEVVKANGFSTLEKGSSSRTSTYEDLVQNPELFWDTLRDFFQSSGQEFKIPVVGGNSLDLHRLFIEVTSRGGLENVINDRRCKEVIEVFKFKTVVTNAAHVLKTKYRKTLLEFEHVYFKAPRSTFQGNEKALKRPVDKSAKRGNGTIDGKFESSYLVTMKMGSKEFKGVIFHTSSQDDPTARRNKRAKSSHGRPKFPRSSYNFFFAEQHARIKAEGGGRKGPFTKEIAEMWNNLSESAKQVYQEKYRKDKERYNKESLQHKASKDSYAAEMVAATDAVETVAETNATDTVASVNAAETVAATNAAEAVAEADAAETVAATDAAASASAWETVGKESE</sequence>
<evidence type="ECO:0000259" key="3">
    <source>
        <dbReference type="PROSITE" id="PS50118"/>
    </source>
</evidence>
<dbReference type="RefSeq" id="XP_010501184.2">
    <property type="nucleotide sequence ID" value="XM_010502882.2"/>
</dbReference>
<dbReference type="SUPFAM" id="SSF47095">
    <property type="entry name" value="HMG-box"/>
    <property type="match status" value="1"/>
</dbReference>
<dbReference type="GeneID" id="104778437"/>
<dbReference type="Gene3D" id="1.10.150.60">
    <property type="entry name" value="ARID DNA-binding domain"/>
    <property type="match status" value="1"/>
</dbReference>
<name>A0ABM0YI28_CAMSA</name>
<dbReference type="PROSITE" id="PS50118">
    <property type="entry name" value="HMG_BOX_2"/>
    <property type="match status" value="1"/>
</dbReference>
<evidence type="ECO:0000256" key="2">
    <source>
        <dbReference type="SAM" id="MobiDB-lite"/>
    </source>
</evidence>
<dbReference type="Proteomes" id="UP000694864">
    <property type="component" value="Chromosome 3"/>
</dbReference>
<dbReference type="PANTHER" id="PTHR46691:SF6">
    <property type="entry name" value="HIGH MOBILITY GROUP B PROTEIN 10-RELATED"/>
    <property type="match status" value="1"/>
</dbReference>
<keyword evidence="1" id="KW-0238">DNA-binding</keyword>
<proteinExistence type="predicted"/>
<dbReference type="InterPro" id="IPR001606">
    <property type="entry name" value="ARID_dom"/>
</dbReference>